<gene>
    <name evidence="8" type="primary">divIB</name>
    <name evidence="11" type="ORF">FD47_GL000658</name>
</gene>
<keyword evidence="6 8" id="KW-0472">Membrane</keyword>
<dbReference type="PANTHER" id="PTHR37820">
    <property type="entry name" value="CELL DIVISION PROTEIN DIVIB"/>
    <property type="match status" value="1"/>
</dbReference>
<dbReference type="PANTHER" id="PTHR37820:SF1">
    <property type="entry name" value="CELL DIVISION PROTEIN FTSQ"/>
    <property type="match status" value="1"/>
</dbReference>
<feature type="domain" description="POTRA" evidence="10">
    <location>
        <begin position="69"/>
        <end position="140"/>
    </location>
</feature>
<dbReference type="Gene3D" id="3.40.50.10960">
    <property type="match status" value="1"/>
</dbReference>
<dbReference type="GO" id="GO:0005886">
    <property type="term" value="C:plasma membrane"/>
    <property type="evidence" value="ECO:0007669"/>
    <property type="project" value="UniProtKB-SubCell"/>
</dbReference>
<dbReference type="InterPro" id="IPR005548">
    <property type="entry name" value="Cell_div_FtsQ/DivIB_C"/>
</dbReference>
<comment type="subcellular location">
    <subcellularLocation>
        <location evidence="8">Cell membrane</location>
        <topology evidence="8">Single-pass type II membrane protein</topology>
    </subcellularLocation>
    <subcellularLocation>
        <location evidence="1">Membrane</location>
    </subcellularLocation>
    <text evidence="8">Localizes to the division septum.</text>
</comment>
<dbReference type="InterPro" id="IPR034746">
    <property type="entry name" value="POTRA"/>
</dbReference>
<keyword evidence="3 8" id="KW-0132">Cell division</keyword>
<evidence type="ECO:0000313" key="11">
    <source>
        <dbReference type="EMBL" id="KRM44276.1"/>
    </source>
</evidence>
<organism evidence="11 12">
    <name type="scientific">Lentilactobacillus parafarraginis DSM 18390 = JCM 14109</name>
    <dbReference type="NCBI Taxonomy" id="1423786"/>
    <lineage>
        <taxon>Bacteria</taxon>
        <taxon>Bacillati</taxon>
        <taxon>Bacillota</taxon>
        <taxon>Bacilli</taxon>
        <taxon>Lactobacillales</taxon>
        <taxon>Lactobacillaceae</taxon>
        <taxon>Lentilactobacillus</taxon>
    </lineage>
</organism>
<name>A0A0R1YUB7_9LACO</name>
<dbReference type="Proteomes" id="UP000051010">
    <property type="component" value="Unassembled WGS sequence"/>
</dbReference>
<keyword evidence="2 8" id="KW-1003">Cell membrane</keyword>
<dbReference type="InterPro" id="IPR050487">
    <property type="entry name" value="FtsQ_DivIB"/>
</dbReference>
<accession>A0A0R1YUB7</accession>
<evidence type="ECO:0000256" key="4">
    <source>
        <dbReference type="ARBA" id="ARBA00022692"/>
    </source>
</evidence>
<comment type="function">
    <text evidence="8">Cell division protein that may be involved in stabilizing or promoting the assembly of the division complex.</text>
</comment>
<dbReference type="Pfam" id="PF08478">
    <property type="entry name" value="POTRA_1"/>
    <property type="match status" value="1"/>
</dbReference>
<evidence type="ECO:0000256" key="3">
    <source>
        <dbReference type="ARBA" id="ARBA00022618"/>
    </source>
</evidence>
<dbReference type="InterPro" id="IPR026580">
    <property type="entry name" value="DivIB"/>
</dbReference>
<protein>
    <recommendedName>
        <fullName evidence="8">Cell division protein DivIB</fullName>
    </recommendedName>
</protein>
<evidence type="ECO:0000259" key="10">
    <source>
        <dbReference type="PROSITE" id="PS51779"/>
    </source>
</evidence>
<dbReference type="EMBL" id="AZFZ01000016">
    <property type="protein sequence ID" value="KRM44276.1"/>
    <property type="molecule type" value="Genomic_DNA"/>
</dbReference>
<dbReference type="Pfam" id="PF03799">
    <property type="entry name" value="FtsQ_DivIB_C"/>
    <property type="match status" value="1"/>
</dbReference>
<keyword evidence="5 8" id="KW-1133">Transmembrane helix</keyword>
<feature type="region of interest" description="Disordered" evidence="9">
    <location>
        <begin position="1"/>
        <end position="31"/>
    </location>
</feature>
<comment type="caution">
    <text evidence="11">The sequence shown here is derived from an EMBL/GenBank/DDBJ whole genome shotgun (WGS) entry which is preliminary data.</text>
</comment>
<evidence type="ECO:0000256" key="6">
    <source>
        <dbReference type="ARBA" id="ARBA00023136"/>
    </source>
</evidence>
<evidence type="ECO:0000256" key="8">
    <source>
        <dbReference type="HAMAP-Rule" id="MF_00912"/>
    </source>
</evidence>
<evidence type="ECO:0000256" key="9">
    <source>
        <dbReference type="SAM" id="MobiDB-lite"/>
    </source>
</evidence>
<dbReference type="PATRIC" id="fig|1423786.4.peg.692"/>
<keyword evidence="4 8" id="KW-0812">Transmembrane</keyword>
<feature type="transmembrane region" description="Helical" evidence="8">
    <location>
        <begin position="48"/>
        <end position="68"/>
    </location>
</feature>
<dbReference type="GO" id="GO:0043093">
    <property type="term" value="P:FtsZ-dependent cytokinesis"/>
    <property type="evidence" value="ECO:0007669"/>
    <property type="project" value="UniProtKB-UniRule"/>
</dbReference>
<evidence type="ECO:0000313" key="12">
    <source>
        <dbReference type="Proteomes" id="UP000051010"/>
    </source>
</evidence>
<evidence type="ECO:0000256" key="7">
    <source>
        <dbReference type="ARBA" id="ARBA00023306"/>
    </source>
</evidence>
<evidence type="ECO:0000256" key="2">
    <source>
        <dbReference type="ARBA" id="ARBA00022475"/>
    </source>
</evidence>
<comment type="similarity">
    <text evidence="8">Belongs to the FtsQ/DivIB family. DivIB subfamily.</text>
</comment>
<dbReference type="PROSITE" id="PS51779">
    <property type="entry name" value="POTRA"/>
    <property type="match status" value="1"/>
</dbReference>
<sequence>MGKKGDQKGHLTPWQRAAQQTHKQEAEPSQPKRHLLADFQIQNLQRMWPLLVGLVVIIGVMIFFVSPISKVQKVTISGNEIVSVKEIKHFSPVKKGTPLLSVWGKRKSLAASLKKRSQRMASVKMTLPSFNTVHIQVEEYPTIGYLYRDRGYQPILKSGVIIKNKVLNPRDGFPILRKFQNPAKLRRTIRQYRRIDPPVRAAINTISYSPVKSNQDRVFIQMNDGNRVYASISSFGDKMDYYPSINAKLKTKSVINLEVGAYSYPITKSPSKSTVKSKTSY</sequence>
<proteinExistence type="inferred from homology"/>
<dbReference type="AlphaFoldDB" id="A0A0R1YUB7"/>
<dbReference type="InterPro" id="IPR013685">
    <property type="entry name" value="POTRA_FtsQ_type"/>
</dbReference>
<evidence type="ECO:0000256" key="5">
    <source>
        <dbReference type="ARBA" id="ARBA00022989"/>
    </source>
</evidence>
<dbReference type="RefSeq" id="WP_054733766.1">
    <property type="nucleotide sequence ID" value="NZ_AZFZ01000016.1"/>
</dbReference>
<keyword evidence="7 8" id="KW-0131">Cell cycle</keyword>
<dbReference type="GO" id="GO:0032153">
    <property type="term" value="C:cell division site"/>
    <property type="evidence" value="ECO:0007669"/>
    <property type="project" value="UniProtKB-UniRule"/>
</dbReference>
<evidence type="ECO:0000256" key="1">
    <source>
        <dbReference type="ARBA" id="ARBA00004370"/>
    </source>
</evidence>
<dbReference type="HAMAP" id="MF_00912">
    <property type="entry name" value="DivIB"/>
    <property type="match status" value="1"/>
</dbReference>
<reference evidence="11 12" key="1">
    <citation type="journal article" date="2015" name="Genome Announc.">
        <title>Expanding the biotechnology potential of lactobacilli through comparative genomics of 213 strains and associated genera.</title>
        <authorList>
            <person name="Sun Z."/>
            <person name="Harris H.M."/>
            <person name="McCann A."/>
            <person name="Guo C."/>
            <person name="Argimon S."/>
            <person name="Zhang W."/>
            <person name="Yang X."/>
            <person name="Jeffery I.B."/>
            <person name="Cooney J.C."/>
            <person name="Kagawa T.F."/>
            <person name="Liu W."/>
            <person name="Song Y."/>
            <person name="Salvetti E."/>
            <person name="Wrobel A."/>
            <person name="Rasinkangas P."/>
            <person name="Parkhill J."/>
            <person name="Rea M.C."/>
            <person name="O'Sullivan O."/>
            <person name="Ritari J."/>
            <person name="Douillard F.P."/>
            <person name="Paul Ross R."/>
            <person name="Yang R."/>
            <person name="Briner A.E."/>
            <person name="Felis G.E."/>
            <person name="de Vos W.M."/>
            <person name="Barrangou R."/>
            <person name="Klaenhammer T.R."/>
            <person name="Caufield P.W."/>
            <person name="Cui Y."/>
            <person name="Zhang H."/>
            <person name="O'Toole P.W."/>
        </authorList>
    </citation>
    <scope>NUCLEOTIDE SEQUENCE [LARGE SCALE GENOMIC DNA]</scope>
    <source>
        <strain evidence="11 12">DSM 18390</strain>
    </source>
</reference>